<evidence type="ECO:0000313" key="2">
    <source>
        <dbReference type="Proteomes" id="UP000499080"/>
    </source>
</evidence>
<proteinExistence type="predicted"/>
<organism evidence="1 2">
    <name type="scientific">Araneus ventricosus</name>
    <name type="common">Orbweaver spider</name>
    <name type="synonym">Epeira ventricosa</name>
    <dbReference type="NCBI Taxonomy" id="182803"/>
    <lineage>
        <taxon>Eukaryota</taxon>
        <taxon>Metazoa</taxon>
        <taxon>Ecdysozoa</taxon>
        <taxon>Arthropoda</taxon>
        <taxon>Chelicerata</taxon>
        <taxon>Arachnida</taxon>
        <taxon>Araneae</taxon>
        <taxon>Araneomorphae</taxon>
        <taxon>Entelegynae</taxon>
        <taxon>Araneoidea</taxon>
        <taxon>Araneidae</taxon>
        <taxon>Araneus</taxon>
    </lineage>
</organism>
<reference evidence="1 2" key="1">
    <citation type="journal article" date="2019" name="Sci. Rep.">
        <title>Orb-weaving spider Araneus ventricosus genome elucidates the spidroin gene catalogue.</title>
        <authorList>
            <person name="Kono N."/>
            <person name="Nakamura H."/>
            <person name="Ohtoshi R."/>
            <person name="Moran D.A.P."/>
            <person name="Shinohara A."/>
            <person name="Yoshida Y."/>
            <person name="Fujiwara M."/>
            <person name="Mori M."/>
            <person name="Tomita M."/>
            <person name="Arakawa K."/>
        </authorList>
    </citation>
    <scope>NUCLEOTIDE SEQUENCE [LARGE SCALE GENOMIC DNA]</scope>
</reference>
<keyword evidence="2" id="KW-1185">Reference proteome</keyword>
<comment type="caution">
    <text evidence="1">The sequence shown here is derived from an EMBL/GenBank/DDBJ whole genome shotgun (WGS) entry which is preliminary data.</text>
</comment>
<accession>A0A4Y2AFB3</accession>
<protein>
    <submittedName>
        <fullName evidence="1">Uncharacterized protein</fullName>
    </submittedName>
</protein>
<gene>
    <name evidence="1" type="ORF">AVEN_42967_1</name>
</gene>
<sequence>MMNTEWISVSSEIDDKWLASDISIFNQQRVKNGKYTSIFAQSKSTPVTLKDNMKMFLAGQHLSSDEEVQMTVTHWFRSQAAVFFDTDIQKLVSRYDTCFNRGGSYVET</sequence>
<dbReference type="EMBL" id="BGPR01000015">
    <property type="protein sequence ID" value="GBL78483.1"/>
    <property type="molecule type" value="Genomic_DNA"/>
</dbReference>
<evidence type="ECO:0000313" key="1">
    <source>
        <dbReference type="EMBL" id="GBL78483.1"/>
    </source>
</evidence>
<dbReference type="AlphaFoldDB" id="A0A4Y2AFB3"/>
<name>A0A4Y2AFB3_ARAVE</name>
<dbReference type="Proteomes" id="UP000499080">
    <property type="component" value="Unassembled WGS sequence"/>
</dbReference>